<dbReference type="HAMAP" id="MF_00514">
    <property type="entry name" value="Ribosomal_bL35"/>
    <property type="match status" value="1"/>
</dbReference>
<protein>
    <recommendedName>
        <fullName evidence="4">50S ribosomal protein L35</fullName>
    </recommendedName>
</protein>
<dbReference type="SUPFAM" id="SSF143034">
    <property type="entry name" value="L35p-like"/>
    <property type="match status" value="1"/>
</dbReference>
<dbReference type="Pfam" id="PF01632">
    <property type="entry name" value="Ribosomal_L35p"/>
    <property type="match status" value="1"/>
</dbReference>
<dbReference type="GO" id="GO:0015934">
    <property type="term" value="C:large ribosomal subunit"/>
    <property type="evidence" value="ECO:0007669"/>
    <property type="project" value="TreeGrafter"/>
</dbReference>
<dbReference type="InterPro" id="IPR021137">
    <property type="entry name" value="Ribosomal_bL35-like"/>
</dbReference>
<proteinExistence type="inferred from homology"/>
<dbReference type="InterPro" id="IPR001706">
    <property type="entry name" value="Ribosomal_bL35"/>
</dbReference>
<keyword evidence="6" id="KW-0934">Plastid</keyword>
<dbReference type="AlphaFoldDB" id="A0A4D6X188"/>
<dbReference type="EMBL" id="MK814736">
    <property type="protein sequence ID" value="QCI08811.1"/>
    <property type="molecule type" value="Genomic_DNA"/>
</dbReference>
<dbReference type="PRINTS" id="PR00064">
    <property type="entry name" value="RIBOSOMALL35"/>
</dbReference>
<evidence type="ECO:0000256" key="2">
    <source>
        <dbReference type="ARBA" id="ARBA00022980"/>
    </source>
</evidence>
<dbReference type="PANTHER" id="PTHR33343:SF1">
    <property type="entry name" value="LARGE RIBOSOMAL SUBUNIT PROTEIN BL35M"/>
    <property type="match status" value="1"/>
</dbReference>
<dbReference type="PROSITE" id="PS00936">
    <property type="entry name" value="RIBOSOMAL_L35"/>
    <property type="match status" value="1"/>
</dbReference>
<accession>A0A4D6X188</accession>
<gene>
    <name evidence="6" type="primary">rpl35</name>
</gene>
<evidence type="ECO:0000313" key="6">
    <source>
        <dbReference type="EMBL" id="QCI08811.1"/>
    </source>
</evidence>
<reference evidence="6" key="2">
    <citation type="submission" date="2019-04" db="EMBL/GenBank/DDBJ databases">
        <authorList>
            <person name="Pasella M."/>
        </authorList>
    </citation>
    <scope>NUCLEOTIDE SEQUENCE</scope>
    <source>
        <strain evidence="6">PD2995</strain>
    </source>
</reference>
<keyword evidence="3 4" id="KW-0687">Ribonucleoprotein</keyword>
<dbReference type="InterPro" id="IPR037229">
    <property type="entry name" value="Ribosomal_bL35_sf"/>
</dbReference>
<reference evidence="6" key="1">
    <citation type="journal article" date="2019" name="Mol. Phylogenet. Evol.">
        <title>Morphological evolution and classification of the red algal order Ceramiales inferred using plastid phylogenomics.</title>
        <authorList>
            <person name="Diaz-Tapia P."/>
            <person name="Pasella M.M."/>
            <person name="Verbruggen H."/>
            <person name="Maggs C.A."/>
        </authorList>
    </citation>
    <scope>NUCLEOTIDE SEQUENCE</scope>
    <source>
        <strain evidence="6">PD2995</strain>
    </source>
</reference>
<dbReference type="NCBIfam" id="TIGR00001">
    <property type="entry name" value="rpmI_bact"/>
    <property type="match status" value="1"/>
</dbReference>
<comment type="similarity">
    <text evidence="1 4">Belongs to the bacterial ribosomal protein bL35 family.</text>
</comment>
<evidence type="ECO:0000256" key="4">
    <source>
        <dbReference type="RuleBase" id="RU000568"/>
    </source>
</evidence>
<feature type="region of interest" description="Disordered" evidence="5">
    <location>
        <begin position="23"/>
        <end position="44"/>
    </location>
</feature>
<dbReference type="InterPro" id="IPR018265">
    <property type="entry name" value="Ribosomal_bL35_CS"/>
</dbReference>
<dbReference type="GO" id="GO:0006412">
    <property type="term" value="P:translation"/>
    <property type="evidence" value="ECO:0007669"/>
    <property type="project" value="InterPro"/>
</dbReference>
<sequence>MYKLKTIKSINKRFKKTSTNKLLKHKSSRSHLLQKKNSKRKQHLRKVKSINFCDRKNLVNGLPYIF</sequence>
<organism evidence="6">
    <name type="scientific">Sphondylothamnion multifidum</name>
    <dbReference type="NCBI Taxonomy" id="193186"/>
    <lineage>
        <taxon>Eukaryota</taxon>
        <taxon>Rhodophyta</taxon>
        <taxon>Florideophyceae</taxon>
        <taxon>Rhodymeniophycidae</taxon>
        <taxon>Ceramiales</taxon>
        <taxon>Ceramiaceae</taxon>
        <taxon>Sphondylothamnion</taxon>
    </lineage>
</organism>
<evidence type="ECO:0000256" key="3">
    <source>
        <dbReference type="ARBA" id="ARBA00023274"/>
    </source>
</evidence>
<dbReference type="PANTHER" id="PTHR33343">
    <property type="entry name" value="54S RIBOSOMAL PROTEIN BL35M"/>
    <property type="match status" value="1"/>
</dbReference>
<evidence type="ECO:0000256" key="5">
    <source>
        <dbReference type="SAM" id="MobiDB-lite"/>
    </source>
</evidence>
<dbReference type="GO" id="GO:0003735">
    <property type="term" value="F:structural constituent of ribosome"/>
    <property type="evidence" value="ECO:0007669"/>
    <property type="project" value="InterPro"/>
</dbReference>
<dbReference type="Gene3D" id="4.10.410.60">
    <property type="match status" value="1"/>
</dbReference>
<evidence type="ECO:0000256" key="1">
    <source>
        <dbReference type="ARBA" id="ARBA00006598"/>
    </source>
</evidence>
<name>A0A4D6X188_9FLOR</name>
<geneLocation type="plastid" evidence="6"/>
<keyword evidence="2 4" id="KW-0689">Ribosomal protein</keyword>